<evidence type="ECO:0000313" key="6">
    <source>
        <dbReference type="EMBL" id="MBK1812002.1"/>
    </source>
</evidence>
<keyword evidence="4" id="KW-0175">Coiled coil</keyword>
<dbReference type="PANTHER" id="PTHR24220">
    <property type="entry name" value="IMPORT ATP-BINDING PROTEIN"/>
    <property type="match status" value="1"/>
</dbReference>
<dbReference type="CDD" id="cd03255">
    <property type="entry name" value="ABC_MJ0796_LolCDE_FtsE"/>
    <property type="match status" value="1"/>
</dbReference>
<comment type="caution">
    <text evidence="6">The sequence shown here is derived from an EMBL/GenBank/DDBJ whole genome shotgun (WGS) entry which is preliminary data.</text>
</comment>
<dbReference type="PROSITE" id="PS50893">
    <property type="entry name" value="ABC_TRANSPORTER_2"/>
    <property type="match status" value="1"/>
</dbReference>
<dbReference type="Proteomes" id="UP000596739">
    <property type="component" value="Unassembled WGS sequence"/>
</dbReference>
<gene>
    <name evidence="6" type="ORF">JHL18_15375</name>
</gene>
<dbReference type="Pfam" id="PF00005">
    <property type="entry name" value="ABC_tran"/>
    <property type="match status" value="1"/>
</dbReference>
<dbReference type="EMBL" id="JAENHN010000043">
    <property type="protein sequence ID" value="MBK1812002.1"/>
    <property type="molecule type" value="Genomic_DNA"/>
</dbReference>
<evidence type="ECO:0000256" key="1">
    <source>
        <dbReference type="ARBA" id="ARBA00022448"/>
    </source>
</evidence>
<dbReference type="InterPro" id="IPR015854">
    <property type="entry name" value="ABC_transpr_LolD-like"/>
</dbReference>
<keyword evidence="2" id="KW-0547">Nucleotide-binding</keyword>
<evidence type="ECO:0000313" key="7">
    <source>
        <dbReference type="Proteomes" id="UP000596739"/>
    </source>
</evidence>
<keyword evidence="3 6" id="KW-0067">ATP-binding</keyword>
<dbReference type="SUPFAM" id="SSF52540">
    <property type="entry name" value="P-loop containing nucleoside triphosphate hydrolases"/>
    <property type="match status" value="1"/>
</dbReference>
<dbReference type="InterPro" id="IPR003593">
    <property type="entry name" value="AAA+_ATPase"/>
</dbReference>
<dbReference type="Gene3D" id="3.40.50.300">
    <property type="entry name" value="P-loop containing nucleotide triphosphate hydrolases"/>
    <property type="match status" value="1"/>
</dbReference>
<accession>A0ABS1ERI5</accession>
<feature type="coiled-coil region" evidence="4">
    <location>
        <begin position="106"/>
        <end position="133"/>
    </location>
</feature>
<evidence type="ECO:0000259" key="5">
    <source>
        <dbReference type="PROSITE" id="PS50893"/>
    </source>
</evidence>
<evidence type="ECO:0000256" key="3">
    <source>
        <dbReference type="ARBA" id="ARBA00022840"/>
    </source>
</evidence>
<dbReference type="SMART" id="SM00382">
    <property type="entry name" value="AAA"/>
    <property type="match status" value="1"/>
</dbReference>
<organism evidence="6 7">
    <name type="scientific">Clostridium yunnanense</name>
    <dbReference type="NCBI Taxonomy" id="2800325"/>
    <lineage>
        <taxon>Bacteria</taxon>
        <taxon>Bacillati</taxon>
        <taxon>Bacillota</taxon>
        <taxon>Clostridia</taxon>
        <taxon>Eubacteriales</taxon>
        <taxon>Clostridiaceae</taxon>
        <taxon>Clostridium</taxon>
    </lineage>
</organism>
<name>A0ABS1ERI5_9CLOT</name>
<dbReference type="RefSeq" id="WP_200270762.1">
    <property type="nucleotide sequence ID" value="NZ_JAENHN010000043.1"/>
</dbReference>
<dbReference type="PANTHER" id="PTHR24220:SF86">
    <property type="entry name" value="ABC TRANSPORTER ABCH.1"/>
    <property type="match status" value="1"/>
</dbReference>
<proteinExistence type="predicted"/>
<dbReference type="InterPro" id="IPR003439">
    <property type="entry name" value="ABC_transporter-like_ATP-bd"/>
</dbReference>
<reference evidence="7" key="1">
    <citation type="submission" date="2021-01" db="EMBL/GenBank/DDBJ databases">
        <title>Genome public.</title>
        <authorList>
            <person name="Liu C."/>
            <person name="Sun Q."/>
        </authorList>
    </citation>
    <scope>NUCLEOTIDE SEQUENCE [LARGE SCALE GENOMIC DNA]</scope>
    <source>
        <strain evidence="7">YIM B02505</strain>
    </source>
</reference>
<evidence type="ECO:0000256" key="4">
    <source>
        <dbReference type="SAM" id="Coils"/>
    </source>
</evidence>
<keyword evidence="7" id="KW-1185">Reference proteome</keyword>
<sequence>MSIELKGISHSYDAKNYILKDFNLTIDKGEIVAIIGSSGSGKSTLLNIVGGINVPSSGEILLDGVNINNLKAKDVESFKLSKIGYIFQNYNLIPFLNVMDNILLPVNLLKKKLDSYKEEAINLLKELNLESKANANILELSGGEQQRVAIARALILNPSIILADEPTGSLDRDNTTNFMKLLKEISIKRSISVMLVTHDLKVTEYATRVIDISK</sequence>
<evidence type="ECO:0000256" key="2">
    <source>
        <dbReference type="ARBA" id="ARBA00022741"/>
    </source>
</evidence>
<dbReference type="PROSITE" id="PS00211">
    <property type="entry name" value="ABC_TRANSPORTER_1"/>
    <property type="match status" value="1"/>
</dbReference>
<dbReference type="GO" id="GO:0005524">
    <property type="term" value="F:ATP binding"/>
    <property type="evidence" value="ECO:0007669"/>
    <property type="project" value="UniProtKB-KW"/>
</dbReference>
<dbReference type="InterPro" id="IPR027417">
    <property type="entry name" value="P-loop_NTPase"/>
</dbReference>
<dbReference type="InterPro" id="IPR017911">
    <property type="entry name" value="MacB-like_ATP-bd"/>
</dbReference>
<feature type="domain" description="ABC transporter" evidence="5">
    <location>
        <begin position="3"/>
        <end position="214"/>
    </location>
</feature>
<protein>
    <submittedName>
        <fullName evidence="6">ABC transporter ATP-binding protein</fullName>
    </submittedName>
</protein>
<keyword evidence="1" id="KW-0813">Transport</keyword>
<dbReference type="InterPro" id="IPR017871">
    <property type="entry name" value="ABC_transporter-like_CS"/>
</dbReference>